<dbReference type="Proteomes" id="UP001168380">
    <property type="component" value="Unassembled WGS sequence"/>
</dbReference>
<dbReference type="PRINTS" id="PR00834">
    <property type="entry name" value="PROTEASES2C"/>
</dbReference>
<feature type="domain" description="PDZ" evidence="16">
    <location>
        <begin position="361"/>
        <end position="422"/>
    </location>
</feature>
<evidence type="ECO:0000256" key="7">
    <source>
        <dbReference type="ARBA" id="ARBA00022670"/>
    </source>
</evidence>
<organism evidence="17 18">
    <name type="scientific">Gilvimarinus algae</name>
    <dbReference type="NCBI Taxonomy" id="3058037"/>
    <lineage>
        <taxon>Bacteria</taxon>
        <taxon>Pseudomonadati</taxon>
        <taxon>Pseudomonadota</taxon>
        <taxon>Gammaproteobacteria</taxon>
        <taxon>Cellvibrionales</taxon>
        <taxon>Cellvibrionaceae</taxon>
        <taxon>Gilvimarinus</taxon>
    </lineage>
</organism>
<dbReference type="NCBIfam" id="TIGR02037">
    <property type="entry name" value="degP_htrA_DO"/>
    <property type="match status" value="1"/>
</dbReference>
<comment type="function">
    <text evidence="2">Might be efficient in the degradation of transiently denatured and unfolded proteins which accumulate in the periplasm following stress conditions.</text>
</comment>
<dbReference type="SUPFAM" id="SSF50156">
    <property type="entry name" value="PDZ domain-like"/>
    <property type="match status" value="2"/>
</dbReference>
<keyword evidence="7" id="KW-0645">Protease</keyword>
<keyword evidence="12" id="KW-0720">Serine protease</keyword>
<evidence type="ECO:0000256" key="15">
    <source>
        <dbReference type="SAM" id="SignalP"/>
    </source>
</evidence>
<dbReference type="PROSITE" id="PS50106">
    <property type="entry name" value="PDZ"/>
    <property type="match status" value="2"/>
</dbReference>
<gene>
    <name evidence="17" type="ORF">QWI16_12355</name>
</gene>
<keyword evidence="18" id="KW-1185">Reference proteome</keyword>
<evidence type="ECO:0000256" key="10">
    <source>
        <dbReference type="ARBA" id="ARBA00022764"/>
    </source>
</evidence>
<evidence type="ECO:0000256" key="5">
    <source>
        <dbReference type="ARBA" id="ARBA00013035"/>
    </source>
</evidence>
<feature type="domain" description="PDZ" evidence="16">
    <location>
        <begin position="247"/>
        <end position="343"/>
    </location>
</feature>
<dbReference type="CDD" id="cd10839">
    <property type="entry name" value="cpPDZ1_DegP-like"/>
    <property type="match status" value="1"/>
</dbReference>
<keyword evidence="13" id="KW-0346">Stress response</keyword>
<comment type="similarity">
    <text evidence="4">Belongs to the peptidase S1C family.</text>
</comment>
<sequence length="466" mass="50431">MQHWVSSNKLFLSLLLMVSALTARAAALPEFTELIENSAPAVVKITTSKTISSGQSPFGQMPFDQQRELPPWFPQPSPQERHAQSMGSGFIISDDGYILTNNHVVDGADEVTVRLHDKREFVAKSIGVDPLSDLALLKIEAEGLPKLSFAKPGSLKVGQWVVAIGSPFGLDYSASAGIVSALGRSISSNQSQYIPFIQTDVAINPGNSGGPLFNLKGEVVGINSQIYTRSGGSNGLSFSIPSDVAEEVIAQLMENGSVERGWLGVYITDVDRDLAISFGLDKPIGALVNDLEPDSPAEKSGLKPSDVIIAFDGDEVSDAGMLTQMVGRVSPGTEVELTVMRSGKRKTLEVTLGEREAQEQLASSNSRKNGSALDRLGLKLDDIDERYRERWKIDGGVLVRQVEPNSPAAETGLRPGDVIVQLGYDEVTDIDSYHSLLEALPEDKLLPVRFYRRGQPLIRTIKITSE</sequence>
<dbReference type="Gene3D" id="2.30.42.10">
    <property type="match status" value="2"/>
</dbReference>
<evidence type="ECO:0000256" key="9">
    <source>
        <dbReference type="ARBA" id="ARBA00022737"/>
    </source>
</evidence>
<evidence type="ECO:0000256" key="12">
    <source>
        <dbReference type="ARBA" id="ARBA00022825"/>
    </source>
</evidence>
<accession>A0ABT8TKS6</accession>
<evidence type="ECO:0000256" key="11">
    <source>
        <dbReference type="ARBA" id="ARBA00022801"/>
    </source>
</evidence>
<reference evidence="17" key="1">
    <citation type="submission" date="2023-07" db="EMBL/GenBank/DDBJ databases">
        <title>Gilvimarinus algae sp. nov., isolated from the surface of Kelp.</title>
        <authorList>
            <person name="Sun Y.Y."/>
            <person name="Gong Y."/>
            <person name="Du Z.J."/>
        </authorList>
    </citation>
    <scope>NUCLEOTIDE SEQUENCE</scope>
    <source>
        <strain evidence="17">SDUM040014</strain>
    </source>
</reference>
<dbReference type="Pfam" id="PF13365">
    <property type="entry name" value="Trypsin_2"/>
    <property type="match status" value="1"/>
</dbReference>
<dbReference type="PANTHER" id="PTHR22939">
    <property type="entry name" value="SERINE PROTEASE FAMILY S1C HTRA-RELATED"/>
    <property type="match status" value="1"/>
</dbReference>
<dbReference type="RefSeq" id="WP_302713543.1">
    <property type="nucleotide sequence ID" value="NZ_JAULRT010000059.1"/>
</dbReference>
<comment type="subcellular location">
    <subcellularLocation>
        <location evidence="3">Periplasm</location>
    </subcellularLocation>
</comment>
<dbReference type="GO" id="GO:0016787">
    <property type="term" value="F:hydrolase activity"/>
    <property type="evidence" value="ECO:0007669"/>
    <property type="project" value="UniProtKB-KW"/>
</dbReference>
<comment type="caution">
    <text evidence="17">The sequence shown here is derived from an EMBL/GenBank/DDBJ whole genome shotgun (WGS) entry which is preliminary data.</text>
</comment>
<name>A0ABT8TKS6_9GAMM</name>
<evidence type="ECO:0000256" key="3">
    <source>
        <dbReference type="ARBA" id="ARBA00004418"/>
    </source>
</evidence>
<comment type="catalytic activity">
    <reaction evidence="1">
        <text>Acts on substrates that are at least partially unfolded. The cleavage site P1 residue is normally between a pair of hydrophobic residues, such as Val-|-Val.</text>
        <dbReference type="EC" id="3.4.21.107"/>
    </reaction>
</comment>
<dbReference type="SUPFAM" id="SSF50494">
    <property type="entry name" value="Trypsin-like serine proteases"/>
    <property type="match status" value="1"/>
</dbReference>
<dbReference type="InterPro" id="IPR001478">
    <property type="entry name" value="PDZ"/>
</dbReference>
<dbReference type="Gene3D" id="2.40.10.120">
    <property type="match status" value="1"/>
</dbReference>
<dbReference type="SMART" id="SM00228">
    <property type="entry name" value="PDZ"/>
    <property type="match status" value="2"/>
</dbReference>
<keyword evidence="11 17" id="KW-0378">Hydrolase</keyword>
<evidence type="ECO:0000256" key="14">
    <source>
        <dbReference type="ARBA" id="ARBA00032850"/>
    </source>
</evidence>
<evidence type="ECO:0000259" key="16">
    <source>
        <dbReference type="PROSITE" id="PS50106"/>
    </source>
</evidence>
<dbReference type="EC" id="3.4.21.107" evidence="5"/>
<feature type="chain" id="PRO_5045133906" description="Probable periplasmic serine endoprotease DegP-like" evidence="15">
    <location>
        <begin position="26"/>
        <end position="466"/>
    </location>
</feature>
<dbReference type="InterPro" id="IPR036034">
    <property type="entry name" value="PDZ_sf"/>
</dbReference>
<dbReference type="InterPro" id="IPR001940">
    <property type="entry name" value="Peptidase_S1C"/>
</dbReference>
<dbReference type="InterPro" id="IPR009003">
    <property type="entry name" value="Peptidase_S1_PA"/>
</dbReference>
<protein>
    <recommendedName>
        <fullName evidence="6">Probable periplasmic serine endoprotease DegP-like</fullName>
        <ecNumber evidence="5">3.4.21.107</ecNumber>
    </recommendedName>
    <alternativeName>
        <fullName evidence="14">Protease Do</fullName>
    </alternativeName>
</protein>
<keyword evidence="9" id="KW-0677">Repeat</keyword>
<dbReference type="InterPro" id="IPR011782">
    <property type="entry name" value="Pept_S1C_Do"/>
</dbReference>
<dbReference type="EMBL" id="JAULRT010000059">
    <property type="protein sequence ID" value="MDO3382962.1"/>
    <property type="molecule type" value="Genomic_DNA"/>
</dbReference>
<evidence type="ECO:0000313" key="18">
    <source>
        <dbReference type="Proteomes" id="UP001168380"/>
    </source>
</evidence>
<evidence type="ECO:0000256" key="4">
    <source>
        <dbReference type="ARBA" id="ARBA00010541"/>
    </source>
</evidence>
<evidence type="ECO:0000256" key="6">
    <source>
        <dbReference type="ARBA" id="ARBA00013958"/>
    </source>
</evidence>
<dbReference type="Pfam" id="PF13180">
    <property type="entry name" value="PDZ_2"/>
    <property type="match status" value="2"/>
</dbReference>
<evidence type="ECO:0000256" key="8">
    <source>
        <dbReference type="ARBA" id="ARBA00022729"/>
    </source>
</evidence>
<evidence type="ECO:0000256" key="2">
    <source>
        <dbReference type="ARBA" id="ARBA00002610"/>
    </source>
</evidence>
<feature type="signal peptide" evidence="15">
    <location>
        <begin position="1"/>
        <end position="25"/>
    </location>
</feature>
<proteinExistence type="inferred from homology"/>
<dbReference type="PANTHER" id="PTHR22939:SF130">
    <property type="entry name" value="PERIPLASMIC SERINE ENDOPROTEASE DEGP-LIKE-RELATED"/>
    <property type="match status" value="1"/>
</dbReference>
<keyword evidence="8 15" id="KW-0732">Signal</keyword>
<evidence type="ECO:0000256" key="1">
    <source>
        <dbReference type="ARBA" id="ARBA00001772"/>
    </source>
</evidence>
<evidence type="ECO:0000256" key="13">
    <source>
        <dbReference type="ARBA" id="ARBA00023016"/>
    </source>
</evidence>
<keyword evidence="10" id="KW-0574">Periplasm</keyword>
<evidence type="ECO:0000313" key="17">
    <source>
        <dbReference type="EMBL" id="MDO3382962.1"/>
    </source>
</evidence>